<dbReference type="Gene3D" id="3.90.228.20">
    <property type="match status" value="1"/>
</dbReference>
<dbReference type="InterPro" id="IPR035078">
    <property type="entry name" value="PEP_carboxykinase_GTP_N"/>
</dbReference>
<feature type="binding site" evidence="9">
    <location>
        <position position="236"/>
    </location>
    <ligand>
        <name>Mn(2+)</name>
        <dbReference type="ChEBI" id="CHEBI:29035"/>
    </ligand>
</feature>
<evidence type="ECO:0000259" key="11">
    <source>
        <dbReference type="Pfam" id="PF17297"/>
    </source>
</evidence>
<organism evidence="12 13">
    <name type="scientific">Caballeronia udeis</name>
    <dbReference type="NCBI Taxonomy" id="1232866"/>
    <lineage>
        <taxon>Bacteria</taxon>
        <taxon>Pseudomonadati</taxon>
        <taxon>Pseudomonadota</taxon>
        <taxon>Betaproteobacteria</taxon>
        <taxon>Burkholderiales</taxon>
        <taxon>Burkholderiaceae</taxon>
        <taxon>Caballeronia</taxon>
    </lineage>
</organism>
<keyword evidence="7 9" id="KW-0464">Manganese</keyword>
<dbReference type="EC" id="4.1.1.32" evidence="9"/>
<dbReference type="PIRSF" id="PIRSF001348">
    <property type="entry name" value="PEP_carboxykinase_GTP"/>
    <property type="match status" value="1"/>
</dbReference>
<evidence type="ECO:0000256" key="3">
    <source>
        <dbReference type="ARBA" id="ARBA00022723"/>
    </source>
</evidence>
<comment type="cofactor">
    <cofactor evidence="9">
        <name>Mn(2+)</name>
        <dbReference type="ChEBI" id="CHEBI:29035"/>
    </cofactor>
    <text evidence="9">Binds 1 Mn(2+) ion per subunit.</text>
</comment>
<evidence type="ECO:0000256" key="9">
    <source>
        <dbReference type="HAMAP-Rule" id="MF_00452"/>
    </source>
</evidence>
<dbReference type="InterPro" id="IPR008209">
    <property type="entry name" value="PEP_carboxykinase_GTP"/>
</dbReference>
<feature type="binding site" evidence="9">
    <location>
        <begin position="227"/>
        <end position="229"/>
    </location>
    <ligand>
        <name>substrate</name>
    </ligand>
</feature>
<feature type="binding site" evidence="9">
    <location>
        <begin position="279"/>
        <end position="284"/>
    </location>
    <ligand>
        <name>GTP</name>
        <dbReference type="ChEBI" id="CHEBI:37565"/>
    </ligand>
</feature>
<keyword evidence="8 9" id="KW-0456">Lyase</keyword>
<feature type="binding site" evidence="9">
    <location>
        <position position="397"/>
    </location>
    <ligand>
        <name>GTP</name>
        <dbReference type="ChEBI" id="CHEBI:37565"/>
    </ligand>
</feature>
<dbReference type="InterPro" id="IPR008210">
    <property type="entry name" value="PEP_carboxykinase_N"/>
</dbReference>
<dbReference type="Gene3D" id="2.170.8.10">
    <property type="entry name" value="Phosphoenolpyruvate Carboxykinase, domain 2"/>
    <property type="match status" value="1"/>
</dbReference>
<evidence type="ECO:0000256" key="5">
    <source>
        <dbReference type="ARBA" id="ARBA00022793"/>
    </source>
</evidence>
<reference evidence="12 13" key="1">
    <citation type="submission" date="2024-11" db="EMBL/GenBank/DDBJ databases">
        <title>Using genomics to understand microbial adaptation to soil warming.</title>
        <authorList>
            <person name="Deangelis K.M. PhD."/>
        </authorList>
    </citation>
    <scope>NUCLEOTIDE SEQUENCE [LARGE SCALE GENOMIC DNA]</scope>
    <source>
        <strain evidence="12 13">GAS97</strain>
    </source>
</reference>
<evidence type="ECO:0000313" key="12">
    <source>
        <dbReference type="EMBL" id="MFK4440531.1"/>
    </source>
</evidence>
<evidence type="ECO:0000259" key="10">
    <source>
        <dbReference type="Pfam" id="PF00821"/>
    </source>
</evidence>
<feature type="binding site" evidence="9">
    <location>
        <position position="256"/>
    </location>
    <ligand>
        <name>Mn(2+)</name>
        <dbReference type="ChEBI" id="CHEBI:29035"/>
    </ligand>
</feature>
<dbReference type="RefSeq" id="WP_404604230.1">
    <property type="nucleotide sequence ID" value="NZ_JBIYDN010000001.1"/>
</dbReference>
<feature type="active site" evidence="9">
    <location>
        <position position="280"/>
    </location>
</feature>
<feature type="binding site" evidence="9">
    <location>
        <position position="428"/>
    </location>
    <ligand>
        <name>GTP</name>
        <dbReference type="ChEBI" id="CHEBI:37565"/>
    </ligand>
</feature>
<name>A0ABW8MDI2_9BURK</name>
<dbReference type="EMBL" id="JBIYDN010000001">
    <property type="protein sequence ID" value="MFK4440531.1"/>
    <property type="molecule type" value="Genomic_DNA"/>
</dbReference>
<evidence type="ECO:0000313" key="13">
    <source>
        <dbReference type="Proteomes" id="UP001620514"/>
    </source>
</evidence>
<dbReference type="InterPro" id="IPR013035">
    <property type="entry name" value="PEP_carboxykinase_C"/>
</dbReference>
<dbReference type="Gene3D" id="3.40.449.10">
    <property type="entry name" value="Phosphoenolpyruvate Carboxykinase, domain 1"/>
    <property type="match status" value="1"/>
</dbReference>
<keyword evidence="13" id="KW-1185">Reference proteome</keyword>
<dbReference type="SUPFAM" id="SSF68923">
    <property type="entry name" value="PEP carboxykinase N-terminal domain"/>
    <property type="match status" value="1"/>
</dbReference>
<keyword evidence="9" id="KW-0963">Cytoplasm</keyword>
<keyword evidence="4 9" id="KW-0547">Nucleotide-binding</keyword>
<comment type="catalytic activity">
    <reaction evidence="9">
        <text>oxaloacetate + GTP = phosphoenolpyruvate + GDP + CO2</text>
        <dbReference type="Rhea" id="RHEA:10388"/>
        <dbReference type="ChEBI" id="CHEBI:16452"/>
        <dbReference type="ChEBI" id="CHEBI:16526"/>
        <dbReference type="ChEBI" id="CHEBI:37565"/>
        <dbReference type="ChEBI" id="CHEBI:58189"/>
        <dbReference type="ChEBI" id="CHEBI:58702"/>
        <dbReference type="EC" id="4.1.1.32"/>
    </reaction>
</comment>
<dbReference type="InterPro" id="IPR035077">
    <property type="entry name" value="PEP_carboxykinase_GTP_C"/>
</dbReference>
<comment type="pathway">
    <text evidence="9">Carbohydrate biosynthesis; gluconeogenesis.</text>
</comment>
<comment type="subunit">
    <text evidence="9">Monomer.</text>
</comment>
<comment type="similarity">
    <text evidence="1 9">Belongs to the phosphoenolpyruvate carboxykinase [GTP] family.</text>
</comment>
<evidence type="ECO:0000256" key="4">
    <source>
        <dbReference type="ARBA" id="ARBA00022741"/>
    </source>
</evidence>
<dbReference type="NCBIfam" id="NF003253">
    <property type="entry name" value="PRK04210.1"/>
    <property type="match status" value="1"/>
</dbReference>
<keyword evidence="3 9" id="KW-0479">Metal-binding</keyword>
<dbReference type="PANTHER" id="PTHR11561">
    <property type="entry name" value="PHOSPHOENOLPYRUVATE CARBOXYKINASE"/>
    <property type="match status" value="1"/>
</dbReference>
<dbReference type="Pfam" id="PF00821">
    <property type="entry name" value="PEPCK_GTP"/>
    <property type="match status" value="1"/>
</dbReference>
<dbReference type="PANTHER" id="PTHR11561:SF0">
    <property type="entry name" value="PHOSPHOENOLPYRUVATE CARBOXYKINASE [GTP]-RELATED"/>
    <property type="match status" value="1"/>
</dbReference>
<dbReference type="Proteomes" id="UP001620514">
    <property type="component" value="Unassembled WGS sequence"/>
</dbReference>
<keyword evidence="5 9" id="KW-0210">Decarboxylase</keyword>
<evidence type="ECO:0000256" key="8">
    <source>
        <dbReference type="ARBA" id="ARBA00023239"/>
    </source>
</evidence>
<gene>
    <name evidence="9" type="primary">pckG</name>
    <name evidence="12" type="ORF">ABH943_000531</name>
</gene>
<feature type="binding site" evidence="9">
    <location>
        <begin position="395"/>
        <end position="397"/>
    </location>
    <ligand>
        <name>substrate</name>
    </ligand>
</feature>
<dbReference type="GO" id="GO:0004613">
    <property type="term" value="F:phosphoenolpyruvate carboxykinase (GTP) activity"/>
    <property type="evidence" value="ECO:0007669"/>
    <property type="project" value="UniProtKB-EC"/>
</dbReference>
<feature type="binding site" evidence="9">
    <location>
        <position position="305"/>
    </location>
    <ligand>
        <name>Mn(2+)</name>
        <dbReference type="ChEBI" id="CHEBI:29035"/>
    </ligand>
</feature>
<feature type="domain" description="Phosphoenolpyruvate carboxykinase C-terminal P-loop" evidence="10">
    <location>
        <begin position="252"/>
        <end position="614"/>
    </location>
</feature>
<protein>
    <recommendedName>
        <fullName evidence="9">Phosphoenolpyruvate carboxykinase [GTP]</fullName>
        <shortName evidence="9">PEP carboxykinase</shortName>
        <shortName evidence="9">PEPCK</shortName>
        <ecNumber evidence="9">4.1.1.32</ecNumber>
    </recommendedName>
    <alternativeName>
        <fullName evidence="9">GTP-dependent phosphoenolpyruvate carboxykinase</fullName>
        <shortName evidence="9">GTP-PEPCK</shortName>
    </alternativeName>
</protein>
<dbReference type="Pfam" id="PF17297">
    <property type="entry name" value="PEPCK_N"/>
    <property type="match status" value="1"/>
</dbReference>
<proteinExistence type="inferred from homology"/>
<comment type="subcellular location">
    <subcellularLocation>
        <location evidence="9">Cytoplasm</location>
    </subcellularLocation>
</comment>
<dbReference type="CDD" id="cd00819">
    <property type="entry name" value="PEPCK_GTP"/>
    <property type="match status" value="1"/>
</dbReference>
<keyword evidence="6 9" id="KW-0342">GTP-binding</keyword>
<comment type="caution">
    <text evidence="12">The sequence shown here is derived from an EMBL/GenBank/DDBJ whole genome shotgun (WGS) entry which is preliminary data.</text>
</comment>
<sequence length="617" mass="68051">MNQPAVVDQNVVADRDAPSYVKNQKLIDWVQRVAALTKPDRIEWCDGSEEEYDRLSQQMVDAGTLKRLNPAKRPNSYLACSDPSDVARVEDRTFICSARASQAGPTNNWIDPAEMRLTLDGLFDGCMTGRTMFVVPFSMGPLGSPIAHIGVELTDSPYVVTNMRIMTRMGRAVYDVLGAGGEFVPCVHSVGAPLQAGQKDVPWPCNDTKYIVHFPESREIWSFGSGYGGNALLGKKCFALRIASTMGRDEGWLAEHMLILGVTSPEGRKYHVAAAFPSACGKTNFAMLIPPQDMAGWKVSTIGDDIAWIKPGRDGRLYAINPEAGYFGVAPGTSEKTNFNAMATLKENVIFTNVALTDDGDVWWEGMTDTPPAHLIDWQGNDWTPESGKKAAHPNARFTAPAAQCPSIDADWENPAGVAIDAFIFGGRRSDTVPLVTEARNWNEGVYMAATMGSETTAAAAGQQGVVRRDPFAMLPFCGYNMSDYFGHWLKVGERLEKLDARLPKFFCVNWFRKGDDGKFVWPGFGDNMRVLSWMIGRIEGTAKGEEHAFGLSPRFEDIDWGALDFTREQFERVVSVQDSAWRAELELHDELFTKLAQGLPDELAETKAGIEKRLSA</sequence>
<comment type="function">
    <text evidence="9">Catalyzes the conversion of oxaloacetate (OAA) to phosphoenolpyruvate (PEP), the rate-limiting step in the metabolic pathway that produces glucose from lactate and other precursors derived from the citric acid cycle.</text>
</comment>
<feature type="binding site" evidence="9">
    <location>
        <position position="88"/>
    </location>
    <ligand>
        <name>substrate</name>
    </ligand>
</feature>
<accession>A0ABW8MDI2</accession>
<evidence type="ECO:0000256" key="7">
    <source>
        <dbReference type="ARBA" id="ARBA00023211"/>
    </source>
</evidence>
<dbReference type="PROSITE" id="PS00505">
    <property type="entry name" value="PEPCK_GTP"/>
    <property type="match status" value="1"/>
</dbReference>
<dbReference type="SUPFAM" id="SSF53795">
    <property type="entry name" value="PEP carboxykinase-like"/>
    <property type="match status" value="1"/>
</dbReference>
<feature type="binding site" evidence="9">
    <location>
        <begin position="525"/>
        <end position="528"/>
    </location>
    <ligand>
        <name>GTP</name>
        <dbReference type="ChEBI" id="CHEBI:37565"/>
    </ligand>
</feature>
<evidence type="ECO:0000256" key="2">
    <source>
        <dbReference type="ARBA" id="ARBA00022432"/>
    </source>
</evidence>
<feature type="binding site" evidence="9">
    <location>
        <position position="278"/>
    </location>
    <ligand>
        <name>substrate</name>
    </ligand>
</feature>
<dbReference type="HAMAP" id="MF_00452">
    <property type="entry name" value="PEPCK_GTP"/>
    <property type="match status" value="1"/>
</dbReference>
<evidence type="ECO:0000256" key="6">
    <source>
        <dbReference type="ARBA" id="ARBA00023134"/>
    </source>
</evidence>
<keyword evidence="2 9" id="KW-0312">Gluconeogenesis</keyword>
<feature type="domain" description="Phosphoenolpyruvate carboxykinase GTP-utilising N-terminal" evidence="11">
    <location>
        <begin position="28"/>
        <end position="248"/>
    </location>
</feature>
<dbReference type="InterPro" id="IPR018091">
    <property type="entry name" value="PEP_carboxykin_GTP_CS"/>
</dbReference>
<evidence type="ECO:0000256" key="1">
    <source>
        <dbReference type="ARBA" id="ARBA00005796"/>
    </source>
</evidence>